<dbReference type="GO" id="GO:0016020">
    <property type="term" value="C:membrane"/>
    <property type="evidence" value="ECO:0007669"/>
    <property type="project" value="UniProtKB-SubCell"/>
</dbReference>
<dbReference type="PANTHER" id="PTHR10361">
    <property type="entry name" value="SODIUM-BILE ACID COTRANSPORTER"/>
    <property type="match status" value="1"/>
</dbReference>
<dbReference type="InterPro" id="IPR004710">
    <property type="entry name" value="Bilac:Na_transpt"/>
</dbReference>
<proteinExistence type="predicted"/>
<keyword evidence="7" id="KW-1185">Reference proteome</keyword>
<evidence type="ECO:0000256" key="4">
    <source>
        <dbReference type="ARBA" id="ARBA00023136"/>
    </source>
</evidence>
<dbReference type="Gene3D" id="1.20.1530.20">
    <property type="match status" value="1"/>
</dbReference>
<feature type="transmembrane region" description="Helical" evidence="5">
    <location>
        <begin position="133"/>
        <end position="155"/>
    </location>
</feature>
<feature type="transmembrane region" description="Helical" evidence="5">
    <location>
        <begin position="161"/>
        <end position="180"/>
    </location>
</feature>
<dbReference type="AlphaFoldDB" id="A0A7G9W9X2"/>
<protein>
    <submittedName>
        <fullName evidence="6">Bile acid:sodium symporter family protein</fullName>
    </submittedName>
</protein>
<feature type="transmembrane region" description="Helical" evidence="5">
    <location>
        <begin position="218"/>
        <end position="239"/>
    </location>
</feature>
<accession>A0A7G9W9X2</accession>
<feature type="transmembrane region" description="Helical" evidence="5">
    <location>
        <begin position="40"/>
        <end position="57"/>
    </location>
</feature>
<dbReference type="PANTHER" id="PTHR10361:SF28">
    <property type="entry name" value="P3 PROTEIN-RELATED"/>
    <property type="match status" value="1"/>
</dbReference>
<name>A0A7G9W9X2_ALKCA</name>
<feature type="transmembrane region" description="Helical" evidence="5">
    <location>
        <begin position="192"/>
        <end position="212"/>
    </location>
</feature>
<keyword evidence="2 5" id="KW-0812">Transmembrane</keyword>
<evidence type="ECO:0000313" key="6">
    <source>
        <dbReference type="EMBL" id="QNO15484.1"/>
    </source>
</evidence>
<keyword evidence="4 5" id="KW-0472">Membrane</keyword>
<dbReference type="EMBL" id="CP058559">
    <property type="protein sequence ID" value="QNO15484.1"/>
    <property type="molecule type" value="Genomic_DNA"/>
</dbReference>
<evidence type="ECO:0000256" key="1">
    <source>
        <dbReference type="ARBA" id="ARBA00004141"/>
    </source>
</evidence>
<dbReference type="KEGG" id="acae:HYG86_12255"/>
<dbReference type="Pfam" id="PF01758">
    <property type="entry name" value="SBF"/>
    <property type="match status" value="1"/>
</dbReference>
<evidence type="ECO:0000313" key="7">
    <source>
        <dbReference type="Proteomes" id="UP000516160"/>
    </source>
</evidence>
<gene>
    <name evidence="6" type="ORF">HYG86_12255</name>
</gene>
<keyword evidence="3 5" id="KW-1133">Transmembrane helix</keyword>
<dbReference type="Proteomes" id="UP000516160">
    <property type="component" value="Chromosome"/>
</dbReference>
<feature type="transmembrane region" description="Helical" evidence="5">
    <location>
        <begin position="98"/>
        <end position="121"/>
    </location>
</feature>
<sequence>MKILEKLSSIAGKYFSVWIIFVSIIGILNPSTFAWSLPHIPLFLGVIMFGMGMTLKGEDFKLVLLQPKAILVGVLAQFVVMSLVAFLIAKVFNLDPELAIGVILLGACPGGTASNVITYLARGNVPVSVTMTSISTILAPFLTPLIMLIFAGQWLPVSASALFVDILKIVLIPVVLGIFTRKLFRNYVETSLKVLPLVSVVTILVIVGAIIGANSERIFTSGALVFLVVVLHNLLGLLLGYSIGRFFKIDEDKVRAITLEVGMQNSGLAVSLATVHFGPLAALPGALFSVWHNISGTALATYWNRKDK</sequence>
<dbReference type="InterPro" id="IPR002657">
    <property type="entry name" value="BilAc:Na_symport/Acr3"/>
</dbReference>
<organism evidence="6 7">
    <name type="scientific">Alkalicella caledoniensis</name>
    <dbReference type="NCBI Taxonomy" id="2731377"/>
    <lineage>
        <taxon>Bacteria</taxon>
        <taxon>Bacillati</taxon>
        <taxon>Bacillota</taxon>
        <taxon>Clostridia</taxon>
        <taxon>Eubacteriales</taxon>
        <taxon>Proteinivoracaceae</taxon>
        <taxon>Alkalicella</taxon>
    </lineage>
</organism>
<dbReference type="RefSeq" id="WP_213165846.1">
    <property type="nucleotide sequence ID" value="NZ_CP058559.1"/>
</dbReference>
<reference evidence="6 7" key="1">
    <citation type="submission" date="2020-07" db="EMBL/GenBank/DDBJ databases">
        <title>Alkalicella. sp. LB2 genome.</title>
        <authorList>
            <person name="Postec A."/>
            <person name="Quemeneur M."/>
        </authorList>
    </citation>
    <scope>NUCLEOTIDE SEQUENCE [LARGE SCALE GENOMIC DNA]</scope>
    <source>
        <strain evidence="6 7">LB2</strain>
    </source>
</reference>
<feature type="transmembrane region" description="Helical" evidence="5">
    <location>
        <begin position="69"/>
        <end position="92"/>
    </location>
</feature>
<evidence type="ECO:0000256" key="5">
    <source>
        <dbReference type="SAM" id="Phobius"/>
    </source>
</evidence>
<evidence type="ECO:0000256" key="3">
    <source>
        <dbReference type="ARBA" id="ARBA00022989"/>
    </source>
</evidence>
<comment type="subcellular location">
    <subcellularLocation>
        <location evidence="1">Membrane</location>
        <topology evidence="1">Multi-pass membrane protein</topology>
    </subcellularLocation>
</comment>
<dbReference type="InterPro" id="IPR038770">
    <property type="entry name" value="Na+/solute_symporter_sf"/>
</dbReference>
<feature type="transmembrane region" description="Helical" evidence="5">
    <location>
        <begin position="12"/>
        <end position="28"/>
    </location>
</feature>
<evidence type="ECO:0000256" key="2">
    <source>
        <dbReference type="ARBA" id="ARBA00022692"/>
    </source>
</evidence>